<dbReference type="AlphaFoldDB" id="A0A2H3B6T6"/>
<evidence type="ECO:0008006" key="5">
    <source>
        <dbReference type="Google" id="ProtNLM"/>
    </source>
</evidence>
<feature type="transmembrane region" description="Helical" evidence="2">
    <location>
        <begin position="219"/>
        <end position="242"/>
    </location>
</feature>
<evidence type="ECO:0000256" key="1">
    <source>
        <dbReference type="SAM" id="MobiDB-lite"/>
    </source>
</evidence>
<name>A0A2H3B6T6_9AGAR</name>
<dbReference type="EMBL" id="KZ293451">
    <property type="protein sequence ID" value="PBK64574.1"/>
    <property type="molecule type" value="Genomic_DNA"/>
</dbReference>
<organism evidence="3 4">
    <name type="scientific">Armillaria solidipes</name>
    <dbReference type="NCBI Taxonomy" id="1076256"/>
    <lineage>
        <taxon>Eukaryota</taxon>
        <taxon>Fungi</taxon>
        <taxon>Dikarya</taxon>
        <taxon>Basidiomycota</taxon>
        <taxon>Agaricomycotina</taxon>
        <taxon>Agaricomycetes</taxon>
        <taxon>Agaricomycetidae</taxon>
        <taxon>Agaricales</taxon>
        <taxon>Marasmiineae</taxon>
        <taxon>Physalacriaceae</taxon>
        <taxon>Armillaria</taxon>
    </lineage>
</organism>
<evidence type="ECO:0000256" key="2">
    <source>
        <dbReference type="SAM" id="Phobius"/>
    </source>
</evidence>
<accession>A0A2H3B6T6</accession>
<keyword evidence="2" id="KW-1133">Transmembrane helix</keyword>
<evidence type="ECO:0000313" key="3">
    <source>
        <dbReference type="EMBL" id="PBK64574.1"/>
    </source>
</evidence>
<reference evidence="4" key="1">
    <citation type="journal article" date="2017" name="Nat. Ecol. Evol.">
        <title>Genome expansion and lineage-specific genetic innovations in the forest pathogenic fungi Armillaria.</title>
        <authorList>
            <person name="Sipos G."/>
            <person name="Prasanna A.N."/>
            <person name="Walter M.C."/>
            <person name="O'Connor E."/>
            <person name="Balint B."/>
            <person name="Krizsan K."/>
            <person name="Kiss B."/>
            <person name="Hess J."/>
            <person name="Varga T."/>
            <person name="Slot J."/>
            <person name="Riley R."/>
            <person name="Boka B."/>
            <person name="Rigling D."/>
            <person name="Barry K."/>
            <person name="Lee J."/>
            <person name="Mihaltcheva S."/>
            <person name="LaButti K."/>
            <person name="Lipzen A."/>
            <person name="Waldron R."/>
            <person name="Moloney N.M."/>
            <person name="Sperisen C."/>
            <person name="Kredics L."/>
            <person name="Vagvoelgyi C."/>
            <person name="Patrignani A."/>
            <person name="Fitzpatrick D."/>
            <person name="Nagy I."/>
            <person name="Doyle S."/>
            <person name="Anderson J.B."/>
            <person name="Grigoriev I.V."/>
            <person name="Gueldener U."/>
            <person name="Muensterkoetter M."/>
            <person name="Nagy L.G."/>
        </authorList>
    </citation>
    <scope>NUCLEOTIDE SEQUENCE [LARGE SCALE GENOMIC DNA]</scope>
    <source>
        <strain evidence="4">28-4</strain>
    </source>
</reference>
<sequence>MAAQTNIPPDLSDADRATAFQSLDTDLNSRILYSLLTGLYTGIVAVTLWSIFTNKSRPIGRAMVVVITLLYIVTIIDFALIWTNIHSVFVKYGQNFWTEISFYYSPGVKTIISAGTVSAAGTVLADSTMIWRCWIVWGQQWVIIILPVLFILGSIAFKIVGEYQDFTISNSYTFNFVLYASFLLATTLWCTVLIIYRIVTVSRAGGEAMGGGVRAYLRLIEVLVESSALYSICLLLYVGFYATNSWMGPYFDILAGSARGIAPTLLVGRVAAGHARPDDSWQGSAILASLRFSFGGTHARDHDSIMSDDPEAQRGRDNEYGHDTPAESRENNDIHSLDNKNIIRRDDLEAYQYKPEDDLYTIGIVSKDLRDL</sequence>
<proteinExistence type="predicted"/>
<keyword evidence="2" id="KW-0812">Transmembrane</keyword>
<gene>
    <name evidence="3" type="ORF">ARMSODRAFT_1087977</name>
</gene>
<dbReference type="Proteomes" id="UP000218334">
    <property type="component" value="Unassembled WGS sequence"/>
</dbReference>
<feature type="transmembrane region" description="Helical" evidence="2">
    <location>
        <begin position="64"/>
        <end position="82"/>
    </location>
</feature>
<feature type="transmembrane region" description="Helical" evidence="2">
    <location>
        <begin position="136"/>
        <end position="157"/>
    </location>
</feature>
<keyword evidence="2" id="KW-0472">Membrane</keyword>
<dbReference type="STRING" id="1076256.A0A2H3B6T6"/>
<feature type="region of interest" description="Disordered" evidence="1">
    <location>
        <begin position="301"/>
        <end position="336"/>
    </location>
</feature>
<protein>
    <recommendedName>
        <fullName evidence="5">Family A G protein-coupled receptor-like protein</fullName>
    </recommendedName>
</protein>
<feature type="transmembrane region" description="Helical" evidence="2">
    <location>
        <begin position="177"/>
        <end position="199"/>
    </location>
</feature>
<evidence type="ECO:0000313" key="4">
    <source>
        <dbReference type="Proteomes" id="UP000218334"/>
    </source>
</evidence>
<feature type="transmembrane region" description="Helical" evidence="2">
    <location>
        <begin position="102"/>
        <end position="124"/>
    </location>
</feature>
<feature type="transmembrane region" description="Helical" evidence="2">
    <location>
        <begin position="31"/>
        <end position="52"/>
    </location>
</feature>
<keyword evidence="4" id="KW-1185">Reference proteome</keyword>